<feature type="region of interest" description="Disordered" evidence="4">
    <location>
        <begin position="90"/>
        <end position="111"/>
    </location>
</feature>
<feature type="domain" description="FAD dependent oxidoreductase" evidence="5">
    <location>
        <begin position="16"/>
        <end position="534"/>
    </location>
</feature>
<dbReference type="Gene3D" id="3.50.50.60">
    <property type="entry name" value="FAD/NAD(P)-binding domain"/>
    <property type="match status" value="2"/>
</dbReference>
<evidence type="ECO:0000313" key="6">
    <source>
        <dbReference type="EMBL" id="PSN63112.1"/>
    </source>
</evidence>
<dbReference type="GO" id="GO:0005737">
    <property type="term" value="C:cytoplasm"/>
    <property type="evidence" value="ECO:0007669"/>
    <property type="project" value="TreeGrafter"/>
</dbReference>
<evidence type="ECO:0000256" key="1">
    <source>
        <dbReference type="ARBA" id="ARBA00023002"/>
    </source>
</evidence>
<keyword evidence="7" id="KW-1185">Reference proteome</keyword>
<name>A0A2T2NCE4_CORCC</name>
<gene>
    <name evidence="6" type="ORF">BS50DRAFT_648552</name>
</gene>
<evidence type="ECO:0000256" key="3">
    <source>
        <dbReference type="ARBA" id="ARBA00046185"/>
    </source>
</evidence>
<accession>A0A2T2NCE4</accession>
<protein>
    <recommendedName>
        <fullName evidence="2">FAD-dependent oxidoreductase domain-containing protein 1</fullName>
    </recommendedName>
</protein>
<organism evidence="6 7">
    <name type="scientific">Corynespora cassiicola Philippines</name>
    <dbReference type="NCBI Taxonomy" id="1448308"/>
    <lineage>
        <taxon>Eukaryota</taxon>
        <taxon>Fungi</taxon>
        <taxon>Dikarya</taxon>
        <taxon>Ascomycota</taxon>
        <taxon>Pezizomycotina</taxon>
        <taxon>Dothideomycetes</taxon>
        <taxon>Pleosporomycetidae</taxon>
        <taxon>Pleosporales</taxon>
        <taxon>Corynesporascaceae</taxon>
        <taxon>Corynespora</taxon>
    </lineage>
</organism>
<proteinExistence type="predicted"/>
<evidence type="ECO:0000259" key="5">
    <source>
        <dbReference type="Pfam" id="PF01266"/>
    </source>
</evidence>
<dbReference type="STRING" id="1448308.A0A2T2NCE4"/>
<dbReference type="InterPro" id="IPR036188">
    <property type="entry name" value="FAD/NAD-bd_sf"/>
</dbReference>
<comment type="function">
    <text evidence="3">Required for the assembly of the mitochondrial membrane respiratory chain NADH dehydrogenase (Complex I). Involved in mid-late stages of complex I assembly.</text>
</comment>
<evidence type="ECO:0000313" key="7">
    <source>
        <dbReference type="Proteomes" id="UP000240883"/>
    </source>
</evidence>
<dbReference type="EMBL" id="KZ678140">
    <property type="protein sequence ID" value="PSN63112.1"/>
    <property type="molecule type" value="Genomic_DNA"/>
</dbReference>
<dbReference type="OrthoDB" id="3783968at2759"/>
<keyword evidence="1" id="KW-0560">Oxidoreductase</keyword>
<dbReference type="Pfam" id="PF01266">
    <property type="entry name" value="DAO"/>
    <property type="match status" value="1"/>
</dbReference>
<dbReference type="GO" id="GO:0016491">
    <property type="term" value="F:oxidoreductase activity"/>
    <property type="evidence" value="ECO:0007669"/>
    <property type="project" value="UniProtKB-KW"/>
</dbReference>
<evidence type="ECO:0000256" key="4">
    <source>
        <dbReference type="SAM" id="MobiDB-lite"/>
    </source>
</evidence>
<dbReference type="PANTHER" id="PTHR13847">
    <property type="entry name" value="SARCOSINE DEHYDROGENASE-RELATED"/>
    <property type="match status" value="1"/>
</dbReference>
<dbReference type="Proteomes" id="UP000240883">
    <property type="component" value="Unassembled WGS sequence"/>
</dbReference>
<dbReference type="SUPFAM" id="SSF51905">
    <property type="entry name" value="FAD/NAD(P)-binding domain"/>
    <property type="match status" value="1"/>
</dbReference>
<evidence type="ECO:0000256" key="2">
    <source>
        <dbReference type="ARBA" id="ARBA00039785"/>
    </source>
</evidence>
<dbReference type="AlphaFoldDB" id="A0A2T2NCE4"/>
<dbReference type="InterPro" id="IPR006076">
    <property type="entry name" value="FAD-dep_OxRdtase"/>
</dbReference>
<dbReference type="PANTHER" id="PTHR13847:SF287">
    <property type="entry name" value="FAD-DEPENDENT OXIDOREDUCTASE DOMAIN-CONTAINING PROTEIN 1"/>
    <property type="match status" value="1"/>
</dbReference>
<reference evidence="6 7" key="1">
    <citation type="journal article" date="2018" name="Front. Microbiol.">
        <title>Genome-Wide Analysis of Corynespora cassiicola Leaf Fall Disease Putative Effectors.</title>
        <authorList>
            <person name="Lopez D."/>
            <person name="Ribeiro S."/>
            <person name="Label P."/>
            <person name="Fumanal B."/>
            <person name="Venisse J.S."/>
            <person name="Kohler A."/>
            <person name="de Oliveira R.R."/>
            <person name="Labutti K."/>
            <person name="Lipzen A."/>
            <person name="Lail K."/>
            <person name="Bauer D."/>
            <person name="Ohm R.A."/>
            <person name="Barry K.W."/>
            <person name="Spatafora J."/>
            <person name="Grigoriev I.V."/>
            <person name="Martin F.M."/>
            <person name="Pujade-Renaud V."/>
        </authorList>
    </citation>
    <scope>NUCLEOTIDE SEQUENCE [LARGE SCALE GENOMIC DNA]</scope>
    <source>
        <strain evidence="6 7">Philippines</strain>
    </source>
</reference>
<sequence length="565" mass="64183">MATETMDQTTHPDTTVIVGAGSLGLWTAYHLAKAQKDAGEDTKIVVLEAKNEVFGAVSGHNAGLIHYKHGYHKDGEYWAGNDKDGNCKGGSIKDHLAKDRERGHNTGEKEKSFSEAIDKDIVYDEQRYGNKEWGNSEYVIEEDEQLRELGKYSFDLWKRMIEEDPDLKKKVNWRENAVLTAFYDNSKDVVVNGVLMEDDTAVHEHENREFRPDWAQLLGVLDPKSDLLGKEHGLVDPRMVGEWLELACKNLGVHIYINTLPYSVALEPDGNLQYINVIENRKRGRAGREDSGNRYQIACKKLLLAAGPWTPSLFHSLFERSSIELSYVLNWDDWLHLSPKDSSEIPKGPKNDVYIYEKEPRVVDIQRKLNYFNKIEMVSHGTGYIWVTGRYNRGWKCRALPDPDDTSQDLAAIFYQSPAAVEWDRLRGMSVALEPQRNVSPRNYGRAFRPSTYWGRPMMCQLEVVQPYIPDMRLRFSKPSEDVLKNTKKIFKSLKSSKGSAEEKQFKTRIFVCWGHGDYGLSMGPGSGKLMSQLMRGEKTDIDLSPFGYPEVPSPLTAGNTTGAD</sequence>